<evidence type="ECO:0000256" key="1">
    <source>
        <dbReference type="SAM" id="MobiDB-lite"/>
    </source>
</evidence>
<dbReference type="EMBL" id="FLRE01000129">
    <property type="protein sequence ID" value="SBT37577.1"/>
    <property type="molecule type" value="Genomic_DNA"/>
</dbReference>
<reference evidence="3" key="1">
    <citation type="submission" date="2016-05" db="EMBL/GenBank/DDBJ databases">
        <authorList>
            <person name="Naeem Raeece"/>
        </authorList>
    </citation>
    <scope>NUCLEOTIDE SEQUENCE [LARGE SCALE GENOMIC DNA]</scope>
</reference>
<dbReference type="AlphaFoldDB" id="A0A1A8Z190"/>
<sequence>MEKLEIIHNGKNEHISTSNVHFEQFIQKKKKKKEPFWRNGGKMSRQKGRKKVAKAPRTSRKRAANEPRTSRERAANESH</sequence>
<accession>A0A1A8Z190</accession>
<proteinExistence type="predicted"/>
<evidence type="ECO:0000313" key="3">
    <source>
        <dbReference type="Proteomes" id="UP000078550"/>
    </source>
</evidence>
<feature type="compositionally biased region" description="Basic and acidic residues" evidence="1">
    <location>
        <begin position="63"/>
        <end position="79"/>
    </location>
</feature>
<gene>
    <name evidence="2" type="ORF">POVWA2_034100</name>
</gene>
<feature type="region of interest" description="Disordered" evidence="1">
    <location>
        <begin position="23"/>
        <end position="79"/>
    </location>
</feature>
<protein>
    <submittedName>
        <fullName evidence="2">Uncharacterized protein</fullName>
    </submittedName>
</protein>
<evidence type="ECO:0000313" key="2">
    <source>
        <dbReference type="EMBL" id="SBT37577.1"/>
    </source>
</evidence>
<dbReference type="Proteomes" id="UP000078550">
    <property type="component" value="Unassembled WGS sequence"/>
</dbReference>
<name>A0A1A8Z190_PLAOA</name>
<organism evidence="2 3">
    <name type="scientific">Plasmodium ovale wallikeri</name>
    <dbReference type="NCBI Taxonomy" id="864142"/>
    <lineage>
        <taxon>Eukaryota</taxon>
        <taxon>Sar</taxon>
        <taxon>Alveolata</taxon>
        <taxon>Apicomplexa</taxon>
        <taxon>Aconoidasida</taxon>
        <taxon>Haemosporida</taxon>
        <taxon>Plasmodiidae</taxon>
        <taxon>Plasmodium</taxon>
        <taxon>Plasmodium (Plasmodium)</taxon>
    </lineage>
</organism>
<feature type="compositionally biased region" description="Basic residues" evidence="1">
    <location>
        <begin position="44"/>
        <end position="62"/>
    </location>
</feature>